<accession>A0AAD8I863</accession>
<evidence type="ECO:0000256" key="3">
    <source>
        <dbReference type="ARBA" id="ARBA00022475"/>
    </source>
</evidence>
<sequence>MNCFPCFSSDKSNSEEEDEEKQLPVAQPKEAGPPLLPSQIPDKGDIAAKAYTFREMAIATKNFRQECLIFDDGFGKVFKGTLKPSGEVVAIKQLDRNGIKGSTEFIDEVAALSRLKHPNLTTLLGYCADGDQRILVYDYMPSGSLESHLLERPADESPLDWVTRMKIATGAAQGLQYLHEEAIPPLLFRDFRSSNILLDQEFNPRLWDFGLANFAESGNITGDVPPRVMGTYGYSAPEYASTGELTLKSDIYSFGVVLLELISGRRAIDPDRPAKEQNLVTWARPIFRDPRRFPEVADPLLRLDFSVKSLNQAVAIAAMCLQEEPTVRPYITDVVAALSFLDFNAKEPPSSISLPCSDNKSLEDAADQGDQSDNQSESCSSNQDEEEVEQSNRSSYHEENFKDDNDDDKCSSSSYHDNEDNSGNKVLRADVLWDHEDDENISETHGASFTNDNGNSDDDKSGYSLDDEDTALTIELDNENSCLSDISPDEDDDDDDDDDEVEQKMRIKSRNSNKGKVMEVSDDESIYSSSSSRSSSSSIDNKLGAKKTTQKAKSTNKTSVGNVSRNKSKNRWRRAKLALNHQPQN</sequence>
<keyword evidence="9" id="KW-0472">Membrane</keyword>
<evidence type="ECO:0000259" key="12">
    <source>
        <dbReference type="PROSITE" id="PS50011"/>
    </source>
</evidence>
<evidence type="ECO:0000313" key="14">
    <source>
        <dbReference type="Proteomes" id="UP001237642"/>
    </source>
</evidence>
<evidence type="ECO:0000256" key="8">
    <source>
        <dbReference type="ARBA" id="ARBA00022840"/>
    </source>
</evidence>
<feature type="compositionally biased region" description="Low complexity" evidence="11">
    <location>
        <begin position="526"/>
        <end position="540"/>
    </location>
</feature>
<dbReference type="Gene3D" id="3.30.200.20">
    <property type="entry name" value="Phosphorylase Kinase, domain 1"/>
    <property type="match status" value="1"/>
</dbReference>
<feature type="region of interest" description="Disordered" evidence="11">
    <location>
        <begin position="349"/>
        <end position="423"/>
    </location>
</feature>
<evidence type="ECO:0000256" key="10">
    <source>
        <dbReference type="ARBA" id="ARBA00023288"/>
    </source>
</evidence>
<dbReference type="PROSITE" id="PS50011">
    <property type="entry name" value="PROTEIN_KINASE_DOM"/>
    <property type="match status" value="1"/>
</dbReference>
<dbReference type="PANTHER" id="PTHR47985:SF17">
    <property type="entry name" value="SERINE_THREONINE-PROTEIN KINASE CDL1-LIKE"/>
    <property type="match status" value="1"/>
</dbReference>
<dbReference type="InterPro" id="IPR011009">
    <property type="entry name" value="Kinase-like_dom_sf"/>
</dbReference>
<evidence type="ECO:0000256" key="2">
    <source>
        <dbReference type="ARBA" id="ARBA00008684"/>
    </source>
</evidence>
<gene>
    <name evidence="13" type="ORF">POM88_025969</name>
</gene>
<dbReference type="Gene3D" id="1.10.510.10">
    <property type="entry name" value="Transferase(Phosphotransferase) domain 1"/>
    <property type="match status" value="1"/>
</dbReference>
<keyword evidence="8" id="KW-0067">ATP-binding</keyword>
<feature type="region of interest" description="Disordered" evidence="11">
    <location>
        <begin position="1"/>
        <end position="41"/>
    </location>
</feature>
<dbReference type="CDD" id="cd14066">
    <property type="entry name" value="STKc_IRAK"/>
    <property type="match status" value="1"/>
</dbReference>
<evidence type="ECO:0000256" key="5">
    <source>
        <dbReference type="ARBA" id="ARBA00022679"/>
    </source>
</evidence>
<evidence type="ECO:0000256" key="11">
    <source>
        <dbReference type="SAM" id="MobiDB-lite"/>
    </source>
</evidence>
<dbReference type="GO" id="GO:0004674">
    <property type="term" value="F:protein serine/threonine kinase activity"/>
    <property type="evidence" value="ECO:0007669"/>
    <property type="project" value="UniProtKB-KW"/>
</dbReference>
<dbReference type="GO" id="GO:0005524">
    <property type="term" value="F:ATP binding"/>
    <property type="evidence" value="ECO:0007669"/>
    <property type="project" value="UniProtKB-KW"/>
</dbReference>
<name>A0AAD8I863_9APIA</name>
<keyword evidence="3" id="KW-1003">Cell membrane</keyword>
<evidence type="ECO:0000313" key="13">
    <source>
        <dbReference type="EMBL" id="KAK1379225.1"/>
    </source>
</evidence>
<dbReference type="FunFam" id="1.10.510.10:FF:000032">
    <property type="entry name" value="Serine/threonine-protein kinase PBS1"/>
    <property type="match status" value="1"/>
</dbReference>
<keyword evidence="10" id="KW-0449">Lipoprotein</keyword>
<evidence type="ECO:0000256" key="6">
    <source>
        <dbReference type="ARBA" id="ARBA00022741"/>
    </source>
</evidence>
<dbReference type="AlphaFoldDB" id="A0AAD8I863"/>
<evidence type="ECO:0000256" key="7">
    <source>
        <dbReference type="ARBA" id="ARBA00022777"/>
    </source>
</evidence>
<feature type="domain" description="Protein kinase" evidence="12">
    <location>
        <begin position="63"/>
        <end position="341"/>
    </location>
</feature>
<proteinExistence type="inferred from homology"/>
<feature type="compositionally biased region" description="Acidic residues" evidence="11">
    <location>
        <begin position="487"/>
        <end position="501"/>
    </location>
</feature>
<keyword evidence="14" id="KW-1185">Reference proteome</keyword>
<feature type="compositionally biased region" description="Polar residues" evidence="11">
    <location>
        <begin position="551"/>
        <end position="565"/>
    </location>
</feature>
<reference evidence="13" key="2">
    <citation type="submission" date="2023-05" db="EMBL/GenBank/DDBJ databases">
        <authorList>
            <person name="Schelkunov M.I."/>
        </authorList>
    </citation>
    <scope>NUCLEOTIDE SEQUENCE</scope>
    <source>
        <strain evidence="13">Hsosn_3</strain>
        <tissue evidence="13">Leaf</tissue>
    </source>
</reference>
<dbReference type="InterPro" id="IPR000719">
    <property type="entry name" value="Prot_kinase_dom"/>
</dbReference>
<keyword evidence="7 13" id="KW-0418">Kinase</keyword>
<dbReference type="GO" id="GO:0005886">
    <property type="term" value="C:plasma membrane"/>
    <property type="evidence" value="ECO:0007669"/>
    <property type="project" value="UniProtKB-SubCell"/>
</dbReference>
<dbReference type="Pfam" id="PF00069">
    <property type="entry name" value="Pkinase"/>
    <property type="match status" value="1"/>
</dbReference>
<dbReference type="PANTHER" id="PTHR47985">
    <property type="entry name" value="OS07G0668900 PROTEIN"/>
    <property type="match status" value="1"/>
</dbReference>
<keyword evidence="5" id="KW-0808">Transferase</keyword>
<dbReference type="Proteomes" id="UP001237642">
    <property type="component" value="Unassembled WGS sequence"/>
</dbReference>
<evidence type="ECO:0000256" key="9">
    <source>
        <dbReference type="ARBA" id="ARBA00023136"/>
    </source>
</evidence>
<dbReference type="EMBL" id="JAUIZM010000006">
    <property type="protein sequence ID" value="KAK1379225.1"/>
    <property type="molecule type" value="Genomic_DNA"/>
</dbReference>
<dbReference type="SUPFAM" id="SSF56112">
    <property type="entry name" value="Protein kinase-like (PK-like)"/>
    <property type="match status" value="1"/>
</dbReference>
<evidence type="ECO:0000256" key="1">
    <source>
        <dbReference type="ARBA" id="ARBA00004193"/>
    </source>
</evidence>
<evidence type="ECO:0000256" key="4">
    <source>
        <dbReference type="ARBA" id="ARBA00022527"/>
    </source>
</evidence>
<keyword evidence="6" id="KW-0547">Nucleotide-binding</keyword>
<feature type="compositionally biased region" description="Polar residues" evidence="11">
    <location>
        <begin position="350"/>
        <end position="359"/>
    </location>
</feature>
<feature type="region of interest" description="Disordered" evidence="11">
    <location>
        <begin position="438"/>
        <end position="585"/>
    </location>
</feature>
<protein>
    <submittedName>
        <fullName evidence="13">Serine/threonine-protein kinase PBL25</fullName>
    </submittedName>
</protein>
<feature type="compositionally biased region" description="Basic residues" evidence="11">
    <location>
        <begin position="566"/>
        <end position="576"/>
    </location>
</feature>
<feature type="compositionally biased region" description="Polar residues" evidence="11">
    <location>
        <begin position="369"/>
        <end position="382"/>
    </location>
</feature>
<comment type="caution">
    <text evidence="13">The sequence shown here is derived from an EMBL/GenBank/DDBJ whole genome shotgun (WGS) entry which is preliminary data.</text>
</comment>
<comment type="subcellular location">
    <subcellularLocation>
        <location evidence="1">Cell membrane</location>
        <topology evidence="1">Lipid-anchor</topology>
    </subcellularLocation>
</comment>
<organism evidence="13 14">
    <name type="scientific">Heracleum sosnowskyi</name>
    <dbReference type="NCBI Taxonomy" id="360622"/>
    <lineage>
        <taxon>Eukaryota</taxon>
        <taxon>Viridiplantae</taxon>
        <taxon>Streptophyta</taxon>
        <taxon>Embryophyta</taxon>
        <taxon>Tracheophyta</taxon>
        <taxon>Spermatophyta</taxon>
        <taxon>Magnoliopsida</taxon>
        <taxon>eudicotyledons</taxon>
        <taxon>Gunneridae</taxon>
        <taxon>Pentapetalae</taxon>
        <taxon>asterids</taxon>
        <taxon>campanulids</taxon>
        <taxon>Apiales</taxon>
        <taxon>Apiaceae</taxon>
        <taxon>Apioideae</taxon>
        <taxon>apioid superclade</taxon>
        <taxon>Tordylieae</taxon>
        <taxon>Tordyliinae</taxon>
        <taxon>Heracleum</taxon>
    </lineage>
</organism>
<reference evidence="13" key="1">
    <citation type="submission" date="2023-02" db="EMBL/GenBank/DDBJ databases">
        <title>Genome of toxic invasive species Heracleum sosnowskyi carries increased number of genes despite the absence of recent whole-genome duplications.</title>
        <authorList>
            <person name="Schelkunov M."/>
            <person name="Shtratnikova V."/>
            <person name="Makarenko M."/>
            <person name="Klepikova A."/>
            <person name="Omelchenko D."/>
            <person name="Novikova G."/>
            <person name="Obukhova E."/>
            <person name="Bogdanov V."/>
            <person name="Penin A."/>
            <person name="Logacheva M."/>
        </authorList>
    </citation>
    <scope>NUCLEOTIDE SEQUENCE</scope>
    <source>
        <strain evidence="13">Hsosn_3</strain>
        <tissue evidence="13">Leaf</tissue>
    </source>
</reference>
<keyword evidence="4" id="KW-0723">Serine/threonine-protein kinase</keyword>
<comment type="similarity">
    <text evidence="2">Belongs to the protein kinase superfamily. Ser/Thr protein kinase family.</text>
</comment>